<organism evidence="3 4">
    <name type="scientific">Agromyces larvae</name>
    <dbReference type="NCBI Taxonomy" id="2929802"/>
    <lineage>
        <taxon>Bacteria</taxon>
        <taxon>Bacillati</taxon>
        <taxon>Actinomycetota</taxon>
        <taxon>Actinomycetes</taxon>
        <taxon>Micrococcales</taxon>
        <taxon>Microbacteriaceae</taxon>
        <taxon>Agromyces</taxon>
    </lineage>
</organism>
<dbReference type="RefSeq" id="WP_243554866.1">
    <property type="nucleotide sequence ID" value="NZ_CP094528.1"/>
</dbReference>
<name>A0ABY4C177_9MICO</name>
<gene>
    <name evidence="3" type="ORF">MTO99_16270</name>
</gene>
<keyword evidence="2" id="KW-0732">Signal</keyword>
<keyword evidence="1" id="KW-0472">Membrane</keyword>
<sequence>MSTALGRRITASRVAIVALVVCLIAGAAVAQWAAQTATDRNNQVWNWSGEPSAEVLLQINVQQYLWAIVTPMAGTLAIASAFGLLVVGSRPLAVRWSHWAAERAAQHAADHAADVADTLRPIRPPAR</sequence>
<keyword evidence="1" id="KW-1133">Transmembrane helix</keyword>
<keyword evidence="4" id="KW-1185">Reference proteome</keyword>
<accession>A0ABY4C177</accession>
<protein>
    <submittedName>
        <fullName evidence="3">Uncharacterized protein</fullName>
    </submittedName>
</protein>
<evidence type="ECO:0000313" key="4">
    <source>
        <dbReference type="Proteomes" id="UP000832097"/>
    </source>
</evidence>
<evidence type="ECO:0000313" key="3">
    <source>
        <dbReference type="EMBL" id="UOE43708.1"/>
    </source>
</evidence>
<dbReference type="Proteomes" id="UP000832097">
    <property type="component" value="Chromosome"/>
</dbReference>
<evidence type="ECO:0000256" key="2">
    <source>
        <dbReference type="SAM" id="SignalP"/>
    </source>
</evidence>
<feature type="signal peptide" evidence="2">
    <location>
        <begin position="1"/>
        <end position="30"/>
    </location>
</feature>
<keyword evidence="1" id="KW-0812">Transmembrane</keyword>
<reference evidence="3 4" key="1">
    <citation type="submission" date="2022-03" db="EMBL/GenBank/DDBJ databases">
        <title>Mucilaginibacter sp. isolated from the gut of Protaetia brevitarsis seulensis larvae.</title>
        <authorList>
            <person name="Won M."/>
            <person name="Kim S.-J."/>
            <person name="Kwon S.-W."/>
        </authorList>
    </citation>
    <scope>NUCLEOTIDE SEQUENCE [LARGE SCALE GENOMIC DNA]</scope>
    <source>
        <strain evidence="3 4">CFWR-12</strain>
    </source>
</reference>
<dbReference type="EMBL" id="CP094528">
    <property type="protein sequence ID" value="UOE43708.1"/>
    <property type="molecule type" value="Genomic_DNA"/>
</dbReference>
<feature type="transmembrane region" description="Helical" evidence="1">
    <location>
        <begin position="64"/>
        <end position="87"/>
    </location>
</feature>
<proteinExistence type="predicted"/>
<feature type="chain" id="PRO_5045306511" evidence="2">
    <location>
        <begin position="31"/>
        <end position="127"/>
    </location>
</feature>
<evidence type="ECO:0000256" key="1">
    <source>
        <dbReference type="SAM" id="Phobius"/>
    </source>
</evidence>